<keyword evidence="2" id="KW-0479">Metal-binding</keyword>
<evidence type="ECO:0000256" key="3">
    <source>
        <dbReference type="SAM" id="MobiDB-lite"/>
    </source>
</evidence>
<evidence type="ECO:0000256" key="1">
    <source>
        <dbReference type="PROSITE-ProRule" id="PRU00042"/>
    </source>
</evidence>
<dbReference type="SMART" id="SM00355">
    <property type="entry name" value="ZnF_C2H2"/>
    <property type="match status" value="2"/>
</dbReference>
<dbReference type="EMBL" id="HBUE01196701">
    <property type="protein sequence ID" value="CAG6527996.1"/>
    <property type="molecule type" value="Transcribed_RNA"/>
</dbReference>
<dbReference type="PROSITE" id="PS00028">
    <property type="entry name" value="ZINC_FINGER_C2H2_1"/>
    <property type="match status" value="2"/>
</dbReference>
<keyword evidence="2" id="KW-0862">Zinc</keyword>
<protein>
    <submittedName>
        <fullName evidence="6">(northern house mosquito) hypothetical protein</fullName>
    </submittedName>
</protein>
<dbReference type="InterPro" id="IPR013087">
    <property type="entry name" value="Znf_C2H2_type"/>
</dbReference>
<evidence type="ECO:0000256" key="2">
    <source>
        <dbReference type="PROSITE-ProRule" id="PRU01263"/>
    </source>
</evidence>
<feature type="region of interest" description="Disordered" evidence="3">
    <location>
        <begin position="162"/>
        <end position="201"/>
    </location>
</feature>
<feature type="compositionally biased region" description="Polar residues" evidence="3">
    <location>
        <begin position="277"/>
        <end position="290"/>
    </location>
</feature>
<feature type="binding site" evidence="2">
    <location>
        <position position="52"/>
    </location>
    <ligand>
        <name>Zn(2+)</name>
        <dbReference type="ChEBI" id="CHEBI:29105"/>
    </ligand>
</feature>
<dbReference type="EMBL" id="HBUE01302712">
    <property type="protein sequence ID" value="CAG6579722.1"/>
    <property type="molecule type" value="Transcribed_RNA"/>
</dbReference>
<feature type="binding site" evidence="2">
    <location>
        <position position="13"/>
    </location>
    <ligand>
        <name>Zn(2+)</name>
        <dbReference type="ChEBI" id="CHEBI:29105"/>
    </ligand>
</feature>
<dbReference type="AlphaFoldDB" id="A0A8D8K1E2"/>
<evidence type="ECO:0000259" key="5">
    <source>
        <dbReference type="PROSITE" id="PS51915"/>
    </source>
</evidence>
<keyword evidence="1" id="KW-0863">Zinc-finger</keyword>
<accession>A0A8D8K1E2</accession>
<proteinExistence type="predicted"/>
<dbReference type="Gene3D" id="3.30.160.60">
    <property type="entry name" value="Classic Zinc Finger"/>
    <property type="match status" value="1"/>
</dbReference>
<feature type="domain" description="C2H2-type" evidence="4">
    <location>
        <begin position="247"/>
        <end position="275"/>
    </location>
</feature>
<sequence length="290" mass="33303">MYPKHYQMCCRLCLGTSKKQLEIFAVPELSEILRMLYKLEITPMDDVSTSICVDCYYEAKVSCNWLRVHRKLKQQSEENQAIFEKQLKVTEPIEKVFGINWKTNSLLKNHLSQQHQIRQELLNWDERIAIAAENDPARCEICSSVFPDARSLRHHKLNVHKIGLGQPSNPVPERQPMKRVHRSRSTRAMENYPEPTGRTTRRSKSIACPVELLQAISQPPACRTRSKSQDVDKLLAEAATKDVPHRFFCDICGHGFASKYRVVRHKKKEHKVPNPVTHVQGSLNGADSAL</sequence>
<dbReference type="GO" id="GO:0008270">
    <property type="term" value="F:zinc ion binding"/>
    <property type="evidence" value="ECO:0007669"/>
    <property type="project" value="UniProtKB-UniRule"/>
</dbReference>
<reference evidence="6" key="1">
    <citation type="submission" date="2021-05" db="EMBL/GenBank/DDBJ databases">
        <authorList>
            <person name="Alioto T."/>
            <person name="Alioto T."/>
            <person name="Gomez Garrido J."/>
        </authorList>
    </citation>
    <scope>NUCLEOTIDE SEQUENCE</scope>
</reference>
<organism evidence="6">
    <name type="scientific">Culex pipiens</name>
    <name type="common">House mosquito</name>
    <dbReference type="NCBI Taxonomy" id="7175"/>
    <lineage>
        <taxon>Eukaryota</taxon>
        <taxon>Metazoa</taxon>
        <taxon>Ecdysozoa</taxon>
        <taxon>Arthropoda</taxon>
        <taxon>Hexapoda</taxon>
        <taxon>Insecta</taxon>
        <taxon>Pterygota</taxon>
        <taxon>Neoptera</taxon>
        <taxon>Endopterygota</taxon>
        <taxon>Diptera</taxon>
        <taxon>Nematocera</taxon>
        <taxon>Culicoidea</taxon>
        <taxon>Culicidae</taxon>
        <taxon>Culicinae</taxon>
        <taxon>Culicini</taxon>
        <taxon>Culex</taxon>
        <taxon>Culex</taxon>
    </lineage>
</organism>
<dbReference type="SUPFAM" id="SSF57716">
    <property type="entry name" value="Glucocorticoid receptor-like (DNA-binding domain)"/>
    <property type="match status" value="1"/>
</dbReference>
<feature type="domain" description="ZAD" evidence="5">
    <location>
        <begin position="8"/>
        <end position="79"/>
    </location>
</feature>
<dbReference type="GO" id="GO:0005634">
    <property type="term" value="C:nucleus"/>
    <property type="evidence" value="ECO:0007669"/>
    <property type="project" value="InterPro"/>
</dbReference>
<dbReference type="EMBL" id="HBUE01066253">
    <property type="protein sequence ID" value="CAG6470785.1"/>
    <property type="molecule type" value="Transcribed_RNA"/>
</dbReference>
<feature type="binding site" evidence="2">
    <location>
        <position position="55"/>
    </location>
    <ligand>
        <name>Zn(2+)</name>
        <dbReference type="ChEBI" id="CHEBI:29105"/>
    </ligand>
</feature>
<dbReference type="PROSITE" id="PS51915">
    <property type="entry name" value="ZAD"/>
    <property type="match status" value="1"/>
</dbReference>
<feature type="binding site" evidence="2">
    <location>
        <position position="10"/>
    </location>
    <ligand>
        <name>Zn(2+)</name>
        <dbReference type="ChEBI" id="CHEBI:29105"/>
    </ligand>
</feature>
<evidence type="ECO:0000313" key="6">
    <source>
        <dbReference type="EMBL" id="CAG6579722.1"/>
    </source>
</evidence>
<name>A0A8D8K1E2_CULPI</name>
<dbReference type="PROSITE" id="PS50157">
    <property type="entry name" value="ZINC_FINGER_C2H2_2"/>
    <property type="match status" value="1"/>
</dbReference>
<feature type="region of interest" description="Disordered" evidence="3">
    <location>
        <begin position="267"/>
        <end position="290"/>
    </location>
</feature>
<dbReference type="InterPro" id="IPR012934">
    <property type="entry name" value="Znf_AD"/>
</dbReference>
<evidence type="ECO:0000259" key="4">
    <source>
        <dbReference type="PROSITE" id="PS50157"/>
    </source>
</evidence>